<sequence length="133" mass="14956">MSIAVLSCIYAPLPAYFSTSAVIWFNIRIFYEIGLVHFLYYSGVFGKLLLLYIKTFFQSVVCQQDREEDFQSLSIGIVKTSVKTIHPVAFRSKKTVGVGYGIPGDHTARTGRSSTKDISDGRVACRFNYPVLR</sequence>
<evidence type="ECO:0000313" key="2">
    <source>
        <dbReference type="Proteomes" id="UP000095287"/>
    </source>
</evidence>
<reference evidence="3" key="1">
    <citation type="submission" date="2016-11" db="UniProtKB">
        <authorList>
            <consortium name="WormBaseParasite"/>
        </authorList>
    </citation>
    <scope>IDENTIFICATION</scope>
</reference>
<keyword evidence="1" id="KW-0472">Membrane</keyword>
<protein>
    <submittedName>
        <fullName evidence="3">Uncharacterized protein</fullName>
    </submittedName>
</protein>
<evidence type="ECO:0000256" key="1">
    <source>
        <dbReference type="SAM" id="Phobius"/>
    </source>
</evidence>
<evidence type="ECO:0000313" key="3">
    <source>
        <dbReference type="WBParaSite" id="L893_g2698.t1"/>
    </source>
</evidence>
<dbReference type="AlphaFoldDB" id="A0A1I7ZJQ6"/>
<dbReference type="WBParaSite" id="L893_g2698.t1">
    <property type="protein sequence ID" value="L893_g2698.t1"/>
    <property type="gene ID" value="L893_g2698"/>
</dbReference>
<feature type="transmembrane region" description="Helical" evidence="1">
    <location>
        <begin position="29"/>
        <end position="50"/>
    </location>
</feature>
<keyword evidence="1" id="KW-1133">Transmembrane helix</keyword>
<proteinExistence type="predicted"/>
<keyword evidence="2" id="KW-1185">Reference proteome</keyword>
<keyword evidence="1" id="KW-0812">Transmembrane</keyword>
<name>A0A1I7ZJQ6_9BILA</name>
<organism evidence="2 3">
    <name type="scientific">Steinernema glaseri</name>
    <dbReference type="NCBI Taxonomy" id="37863"/>
    <lineage>
        <taxon>Eukaryota</taxon>
        <taxon>Metazoa</taxon>
        <taxon>Ecdysozoa</taxon>
        <taxon>Nematoda</taxon>
        <taxon>Chromadorea</taxon>
        <taxon>Rhabditida</taxon>
        <taxon>Tylenchina</taxon>
        <taxon>Panagrolaimomorpha</taxon>
        <taxon>Strongyloidoidea</taxon>
        <taxon>Steinernematidae</taxon>
        <taxon>Steinernema</taxon>
    </lineage>
</organism>
<accession>A0A1I7ZJQ6</accession>
<dbReference type="Proteomes" id="UP000095287">
    <property type="component" value="Unplaced"/>
</dbReference>